<keyword evidence="9" id="KW-1185">Reference proteome</keyword>
<sequence length="329" mass="35382">MGAEDLESWVSGQFAGAVRRVQVQLGGWADGEDAVQEALVRAWLSTERGTPIDSLSPWISTVAHNAGLDELRRRRREEAALRRAALYVPPVVVDASRFSRLDEVAEAVEELPPRQAQVLVLHYYSDLSVADIASRLGISVSTVKSTLHRARATLATVLPHPSRDRSARMNGWNIAGSHPPEYSFDKTAESLGGKTIARLRCTADAPQGFGTAMQTIAADEHVGCRIRFAGSLRGDDVGGWAALWLRIDGPNGVEAFDNMQDRAVRGTTGWVSVEIVLDVAPQARAIAFGVLLSGAGAVDISGLTFEKVGTDVPTTAQTRTEPVNLDFSS</sequence>
<reference evidence="9" key="1">
    <citation type="journal article" date="2019" name="Int. J. Syst. Evol. Microbiol.">
        <title>The Global Catalogue of Microorganisms (GCM) 10K type strain sequencing project: providing services to taxonomists for standard genome sequencing and annotation.</title>
        <authorList>
            <consortium name="The Broad Institute Genomics Platform"/>
            <consortium name="The Broad Institute Genome Sequencing Center for Infectious Disease"/>
            <person name="Wu L."/>
            <person name="Ma J."/>
        </authorList>
    </citation>
    <scope>NUCLEOTIDE SEQUENCE [LARGE SCALE GENOMIC DNA]</scope>
    <source>
        <strain evidence="9">ICMP 19430</strain>
    </source>
</reference>
<keyword evidence="5" id="KW-0804">Transcription</keyword>
<dbReference type="InterPro" id="IPR013249">
    <property type="entry name" value="RNA_pol_sigma70_r4_t2"/>
</dbReference>
<comment type="caution">
    <text evidence="8">The sequence shown here is derived from an EMBL/GenBank/DDBJ whole genome shotgun (WGS) entry which is preliminary data.</text>
</comment>
<dbReference type="InterPro" id="IPR039425">
    <property type="entry name" value="RNA_pol_sigma-70-like"/>
</dbReference>
<name>A0ABW2S0P6_9NOCA</name>
<dbReference type="SUPFAM" id="SSF88946">
    <property type="entry name" value="Sigma2 domain of RNA polymerase sigma factors"/>
    <property type="match status" value="1"/>
</dbReference>
<dbReference type="InterPro" id="IPR013324">
    <property type="entry name" value="RNA_pol_sigma_r3/r4-like"/>
</dbReference>
<dbReference type="PANTHER" id="PTHR43133">
    <property type="entry name" value="RNA POLYMERASE ECF-TYPE SIGMA FACTO"/>
    <property type="match status" value="1"/>
</dbReference>
<evidence type="ECO:0000256" key="2">
    <source>
        <dbReference type="ARBA" id="ARBA00023015"/>
    </source>
</evidence>
<dbReference type="Gene3D" id="2.60.120.260">
    <property type="entry name" value="Galactose-binding domain-like"/>
    <property type="match status" value="1"/>
</dbReference>
<protein>
    <submittedName>
        <fullName evidence="8">RNA polymerase sigma factor</fullName>
    </submittedName>
</protein>
<gene>
    <name evidence="8" type="ORF">ACFQS9_17415</name>
</gene>
<evidence type="ECO:0000256" key="3">
    <source>
        <dbReference type="ARBA" id="ARBA00023082"/>
    </source>
</evidence>
<evidence type="ECO:0000259" key="6">
    <source>
        <dbReference type="Pfam" id="PF04542"/>
    </source>
</evidence>
<keyword evidence="2" id="KW-0805">Transcription regulation</keyword>
<evidence type="ECO:0000256" key="1">
    <source>
        <dbReference type="ARBA" id="ARBA00010641"/>
    </source>
</evidence>
<dbReference type="CDD" id="cd06171">
    <property type="entry name" value="Sigma70_r4"/>
    <property type="match status" value="1"/>
</dbReference>
<keyword evidence="4" id="KW-0238">DNA-binding</keyword>
<dbReference type="Gene3D" id="1.10.1740.10">
    <property type="match status" value="1"/>
</dbReference>
<dbReference type="RefSeq" id="WP_378406917.1">
    <property type="nucleotide sequence ID" value="NZ_JBHTCS010000021.1"/>
</dbReference>
<evidence type="ECO:0000313" key="8">
    <source>
        <dbReference type="EMBL" id="MFC7449677.1"/>
    </source>
</evidence>
<evidence type="ECO:0000313" key="9">
    <source>
        <dbReference type="Proteomes" id="UP001596484"/>
    </source>
</evidence>
<organism evidence="8 9">
    <name type="scientific">Rhodococcus daqingensis</name>
    <dbReference type="NCBI Taxonomy" id="2479363"/>
    <lineage>
        <taxon>Bacteria</taxon>
        <taxon>Bacillati</taxon>
        <taxon>Actinomycetota</taxon>
        <taxon>Actinomycetes</taxon>
        <taxon>Mycobacteriales</taxon>
        <taxon>Nocardiaceae</taxon>
        <taxon>Rhodococcus</taxon>
    </lineage>
</organism>
<dbReference type="EMBL" id="JBHTCS010000021">
    <property type="protein sequence ID" value="MFC7449677.1"/>
    <property type="molecule type" value="Genomic_DNA"/>
</dbReference>
<keyword evidence="3" id="KW-0731">Sigma factor</keyword>
<dbReference type="Proteomes" id="UP001596484">
    <property type="component" value="Unassembled WGS sequence"/>
</dbReference>
<dbReference type="InterPro" id="IPR013325">
    <property type="entry name" value="RNA_pol_sigma_r2"/>
</dbReference>
<dbReference type="PANTHER" id="PTHR43133:SF52">
    <property type="entry name" value="ECF RNA POLYMERASE SIGMA FACTOR SIGL"/>
    <property type="match status" value="1"/>
</dbReference>
<dbReference type="InterPro" id="IPR007627">
    <property type="entry name" value="RNA_pol_sigma70_r2"/>
</dbReference>
<dbReference type="InterPro" id="IPR014284">
    <property type="entry name" value="RNA_pol_sigma-70_dom"/>
</dbReference>
<accession>A0ABW2S0P6</accession>
<evidence type="ECO:0000256" key="4">
    <source>
        <dbReference type="ARBA" id="ARBA00023125"/>
    </source>
</evidence>
<proteinExistence type="inferred from homology"/>
<evidence type="ECO:0000256" key="5">
    <source>
        <dbReference type="ARBA" id="ARBA00023163"/>
    </source>
</evidence>
<evidence type="ECO:0000259" key="7">
    <source>
        <dbReference type="Pfam" id="PF08281"/>
    </source>
</evidence>
<dbReference type="InterPro" id="IPR036388">
    <property type="entry name" value="WH-like_DNA-bd_sf"/>
</dbReference>
<feature type="domain" description="RNA polymerase sigma factor 70 region 4 type 2" evidence="7">
    <location>
        <begin position="102"/>
        <end position="154"/>
    </location>
</feature>
<dbReference type="Gene3D" id="1.10.10.10">
    <property type="entry name" value="Winged helix-like DNA-binding domain superfamily/Winged helix DNA-binding domain"/>
    <property type="match status" value="1"/>
</dbReference>
<dbReference type="Pfam" id="PF08281">
    <property type="entry name" value="Sigma70_r4_2"/>
    <property type="match status" value="1"/>
</dbReference>
<dbReference type="SUPFAM" id="SSF88659">
    <property type="entry name" value="Sigma3 and sigma4 domains of RNA polymerase sigma factors"/>
    <property type="match status" value="1"/>
</dbReference>
<feature type="domain" description="RNA polymerase sigma-70 region 2" evidence="6">
    <location>
        <begin position="18"/>
        <end position="76"/>
    </location>
</feature>
<dbReference type="NCBIfam" id="TIGR02937">
    <property type="entry name" value="sigma70-ECF"/>
    <property type="match status" value="1"/>
</dbReference>
<comment type="similarity">
    <text evidence="1">Belongs to the sigma-70 factor family. ECF subfamily.</text>
</comment>
<dbReference type="Pfam" id="PF04542">
    <property type="entry name" value="Sigma70_r2"/>
    <property type="match status" value="1"/>
</dbReference>